<feature type="transmembrane region" description="Helical" evidence="1">
    <location>
        <begin position="28"/>
        <end position="49"/>
    </location>
</feature>
<organism evidence="2 3">
    <name type="scientific">Acinetobacter haemolyticus ATCC 19194</name>
    <dbReference type="NCBI Taxonomy" id="707232"/>
    <lineage>
        <taxon>Bacteria</taxon>
        <taxon>Pseudomonadati</taxon>
        <taxon>Pseudomonadota</taxon>
        <taxon>Gammaproteobacteria</taxon>
        <taxon>Moraxellales</taxon>
        <taxon>Moraxellaceae</taxon>
        <taxon>Acinetobacter</taxon>
    </lineage>
</organism>
<name>D4XN20_ACIHA</name>
<dbReference type="HOGENOM" id="CLU_163128_2_0_6"/>
<dbReference type="AlphaFoldDB" id="D4XN20"/>
<accession>D4XN20</accession>
<dbReference type="EMBL" id="ADMT01000111">
    <property type="protein sequence ID" value="EFF83428.1"/>
    <property type="molecule type" value="Genomic_DNA"/>
</dbReference>
<gene>
    <name evidence="2" type="ORF">HMP0015_1112</name>
</gene>
<comment type="caution">
    <text evidence="2">The sequence shown here is derived from an EMBL/GenBank/DDBJ whole genome shotgun (WGS) entry which is preliminary data.</text>
</comment>
<keyword evidence="1" id="KW-0812">Transmembrane</keyword>
<keyword evidence="1" id="KW-1133">Transmembrane helix</keyword>
<evidence type="ECO:0000313" key="3">
    <source>
        <dbReference type="Proteomes" id="UP000003085"/>
    </source>
</evidence>
<dbReference type="Proteomes" id="UP000003085">
    <property type="component" value="Unassembled WGS sequence"/>
</dbReference>
<sequence>MRAAIMHDFSKPQPHVASKEEITKKRRLPVYILIIVGIFLIALLVFMVADHSAKPTAQVIMSHLQSVILNA</sequence>
<proteinExistence type="predicted"/>
<evidence type="ECO:0000256" key="1">
    <source>
        <dbReference type="SAM" id="Phobius"/>
    </source>
</evidence>
<reference evidence="3" key="1">
    <citation type="submission" date="2010-03" db="EMBL/GenBank/DDBJ databases">
        <title>Complete sequence of Mobiluncus curtisii ATCC 43063.</title>
        <authorList>
            <person name="Muzny D."/>
            <person name="Qin X."/>
            <person name="Deng J."/>
            <person name="Jiang H."/>
            <person name="Liu Y."/>
            <person name="Qu J."/>
            <person name="Song X.-Z."/>
            <person name="Zhang L."/>
            <person name="Thornton R."/>
            <person name="Coyle M."/>
            <person name="Francisco L."/>
            <person name="Jackson L."/>
            <person name="Javaid M."/>
            <person name="Korchina V."/>
            <person name="Kovar C."/>
            <person name="Mata R."/>
            <person name="Mathew T."/>
            <person name="Ngo R."/>
            <person name="Nguyen L."/>
            <person name="Nguyen N."/>
            <person name="Okwuonu G."/>
            <person name="Ongeri F."/>
            <person name="Pham C."/>
            <person name="Simmons D."/>
            <person name="Wilczek-Boney K."/>
            <person name="Hale W."/>
            <person name="Jakkamsetti A."/>
            <person name="Pham P."/>
            <person name="Ruth R."/>
            <person name="San Lucas F."/>
            <person name="Warren J."/>
            <person name="Zhang J."/>
            <person name="Zhao Z."/>
            <person name="Zhou C."/>
            <person name="Zhu D."/>
            <person name="Lee S."/>
            <person name="Bess C."/>
            <person name="Blankenburg K."/>
            <person name="Forbes L."/>
            <person name="Fu Q."/>
            <person name="Gubbala S."/>
            <person name="Hirani K."/>
            <person name="Jayaseelan J.C."/>
            <person name="Lara F."/>
            <person name="Munidasa M."/>
            <person name="Palculict T."/>
            <person name="Patil S."/>
            <person name="Pu L.-L."/>
            <person name="Saada N."/>
            <person name="Tang L."/>
            <person name="Weissenberger G."/>
            <person name="Zhu Y."/>
            <person name="Hemphill L."/>
            <person name="Shang Y."/>
            <person name="Youmans B."/>
            <person name="Ayvaz T."/>
            <person name="Ross M."/>
            <person name="Santibanez J."/>
            <person name="Aqrawi P."/>
            <person name="Gross S."/>
            <person name="Joshi V."/>
            <person name="Fowler G."/>
            <person name="Nazareth L."/>
            <person name="Reid J."/>
            <person name="Worley K."/>
            <person name="Petrosino J."/>
            <person name="Highlander S."/>
            <person name="Gibbs R."/>
            <person name="Gibbs R."/>
        </authorList>
    </citation>
    <scope>NUCLEOTIDE SEQUENCE [LARGE SCALE GENOMIC DNA]</scope>
    <source>
        <strain evidence="3">ATCC 19194</strain>
    </source>
</reference>
<keyword evidence="1" id="KW-0472">Membrane</keyword>
<evidence type="ECO:0000313" key="2">
    <source>
        <dbReference type="EMBL" id="EFF83428.1"/>
    </source>
</evidence>
<protein>
    <submittedName>
        <fullName evidence="2">Uncharacterized protein</fullName>
    </submittedName>
</protein>